<feature type="domain" description="Ribonucleotide reductase large subunit C-terminal" evidence="13">
    <location>
        <begin position="82"/>
        <end position="399"/>
    </location>
</feature>
<accession>A0ABW7MQI3</accession>
<feature type="domain" description="Ribonucleotide reductase large subunit C-terminal" evidence="13">
    <location>
        <begin position="402"/>
        <end position="551"/>
    </location>
</feature>
<evidence type="ECO:0000256" key="5">
    <source>
        <dbReference type="ARBA" id="ARBA00022741"/>
    </source>
</evidence>
<keyword evidence="6 11" id="KW-0560">Oxidoreductase</keyword>
<dbReference type="InterPro" id="IPR050862">
    <property type="entry name" value="RdRp_reductase_class-2"/>
</dbReference>
<comment type="similarity">
    <text evidence="2 11">Belongs to the ribonucleoside diphosphate reductase class-2 family.</text>
</comment>
<sequence length="572" mass="64397">MLTLSNNARQILNERYLLKDNKGHIIETPQQLFKRVATFVAGCEKRQKDLFEIQFYKMLSGLYFLPNSPTLMNAGCKKGQLSACFVLPVEDSLKGIFNTLKYAALIHQSGGGTGFNFSKLRPKDEIVSSASGSSSGPVAFIKVYDAATEYVKQGGKRRGANMGILNIDHPDIEAFITSKSSRDAIENFNISVGISDDFMRAVVQDLNWNLINPRTKKITKVLKAKDLWHLIVHEAWRTGDPGLIFIDTINTQNPTPKIGRIDCTNPCGEVPLLNYESCNLGSINLAKMIVEKDEKILIDWKKLTKTIHLGIRFLDNIITLNHYLLPQIKRITTANRKIGLGVMGWAELLILLEVPYASDEAVALAEQVMQFIKKESFTASEKLANERGVFPNWNDSIYSPKYKLRNATCNSIAPTGTISVIANTSYSIEPLFALAYNRVGILGNETQTEINTLFIEKIKQLNLWTPQVENTVLRTGSIENIKIIPDHIKHLFKTSLDISWQYHLLHQRAFQKYTDNAVSKTINLSEEKTAEDVSKIFMTAWNYKLKGITIYRYGSKTNQVLQKCSLNNSSTC</sequence>
<dbReference type="PANTHER" id="PTHR43371">
    <property type="entry name" value="VITAMIN B12-DEPENDENT RIBONUCLEOTIDE REDUCTASE"/>
    <property type="match status" value="1"/>
</dbReference>
<dbReference type="NCBIfam" id="TIGR02504">
    <property type="entry name" value="NrdJ_Z"/>
    <property type="match status" value="1"/>
</dbReference>
<keyword evidence="3 11" id="KW-0846">Cobalamin</keyword>
<dbReference type="EC" id="1.17.4.1" evidence="11"/>
<evidence type="ECO:0000256" key="8">
    <source>
        <dbReference type="ARBA" id="ARBA00023157"/>
    </source>
</evidence>
<organism evidence="14 15">
    <name type="scientific">Gaetbulibacter aquiaggeris</name>
    <dbReference type="NCBI Taxonomy" id="1735373"/>
    <lineage>
        <taxon>Bacteria</taxon>
        <taxon>Pseudomonadati</taxon>
        <taxon>Bacteroidota</taxon>
        <taxon>Flavobacteriia</taxon>
        <taxon>Flavobacteriales</taxon>
        <taxon>Flavobacteriaceae</taxon>
        <taxon>Gaetbulibacter</taxon>
    </lineage>
</organism>
<dbReference type="InterPro" id="IPR013509">
    <property type="entry name" value="RNR_lsu_N"/>
</dbReference>
<comment type="cofactor">
    <cofactor evidence="1 11">
        <name>adenosylcob(III)alamin</name>
        <dbReference type="ChEBI" id="CHEBI:18408"/>
    </cofactor>
</comment>
<evidence type="ECO:0000256" key="1">
    <source>
        <dbReference type="ARBA" id="ARBA00001922"/>
    </source>
</evidence>
<dbReference type="Pfam" id="PF02867">
    <property type="entry name" value="Ribonuc_red_lgC"/>
    <property type="match status" value="2"/>
</dbReference>
<dbReference type="PANTHER" id="PTHR43371:SF1">
    <property type="entry name" value="RIBONUCLEOSIDE-DIPHOSPHATE REDUCTASE"/>
    <property type="match status" value="1"/>
</dbReference>
<dbReference type="SUPFAM" id="SSF51998">
    <property type="entry name" value="PFL-like glycyl radical enzymes"/>
    <property type="match status" value="1"/>
</dbReference>
<comment type="function">
    <text evidence="11">Catalyzes the reduction of ribonucleotides to deoxyribonucleotides. May function to provide a pool of deoxyribonucleotide precursors for DNA repair during oxygen limitation and/or for immediate growth after restoration of oxygen.</text>
</comment>
<feature type="domain" description="Ribonucleotide reductase large subunit N-terminal" evidence="12">
    <location>
        <begin position="4"/>
        <end position="78"/>
    </location>
</feature>
<dbReference type="Pfam" id="PF00317">
    <property type="entry name" value="Ribonuc_red_lgN"/>
    <property type="match status" value="1"/>
</dbReference>
<dbReference type="InterPro" id="IPR008926">
    <property type="entry name" value="RNR_R1-su_N"/>
</dbReference>
<dbReference type="PRINTS" id="PR01183">
    <property type="entry name" value="RIBORDTASEM1"/>
</dbReference>
<name>A0ABW7MQI3_9FLAO</name>
<keyword evidence="5 11" id="KW-0547">Nucleotide-binding</keyword>
<evidence type="ECO:0000256" key="4">
    <source>
        <dbReference type="ARBA" id="ARBA00022634"/>
    </source>
</evidence>
<evidence type="ECO:0000259" key="13">
    <source>
        <dbReference type="Pfam" id="PF02867"/>
    </source>
</evidence>
<reference evidence="14 15" key="1">
    <citation type="submission" date="2024-02" db="EMBL/GenBank/DDBJ databases">
        <title>A Gaetbulibacter species isolated from tidal flats and genomic insights of their niches.</title>
        <authorList>
            <person name="Ye Y."/>
        </authorList>
    </citation>
    <scope>NUCLEOTIDE SEQUENCE [LARGE SCALE GENOMIC DNA]</scope>
    <source>
        <strain evidence="14 15">KEM-8</strain>
    </source>
</reference>
<evidence type="ECO:0000256" key="10">
    <source>
        <dbReference type="ARBA" id="ARBA00047754"/>
    </source>
</evidence>
<comment type="caution">
    <text evidence="14">The sequence shown here is derived from an EMBL/GenBank/DDBJ whole genome shotgun (WGS) entry which is preliminary data.</text>
</comment>
<evidence type="ECO:0000256" key="2">
    <source>
        <dbReference type="ARBA" id="ARBA00007405"/>
    </source>
</evidence>
<dbReference type="RefSeq" id="WP_395438342.1">
    <property type="nucleotide sequence ID" value="NZ_JBAWKC010000003.1"/>
</dbReference>
<evidence type="ECO:0000256" key="11">
    <source>
        <dbReference type="RuleBase" id="RU364064"/>
    </source>
</evidence>
<dbReference type="EMBL" id="JBAWKC010000003">
    <property type="protein sequence ID" value="MFH6769101.1"/>
    <property type="molecule type" value="Genomic_DNA"/>
</dbReference>
<evidence type="ECO:0000256" key="6">
    <source>
        <dbReference type="ARBA" id="ARBA00023002"/>
    </source>
</evidence>
<evidence type="ECO:0000256" key="3">
    <source>
        <dbReference type="ARBA" id="ARBA00022628"/>
    </source>
</evidence>
<keyword evidence="8" id="KW-1015">Disulfide bond</keyword>
<evidence type="ECO:0000313" key="15">
    <source>
        <dbReference type="Proteomes" id="UP001610104"/>
    </source>
</evidence>
<dbReference type="GO" id="GO:0004748">
    <property type="term" value="F:ribonucleoside-diphosphate reductase activity, thioredoxin disulfide as acceptor"/>
    <property type="evidence" value="ECO:0007669"/>
    <property type="project" value="UniProtKB-EC"/>
</dbReference>
<dbReference type="InterPro" id="IPR000788">
    <property type="entry name" value="RNR_lg_C"/>
</dbReference>
<evidence type="ECO:0000256" key="9">
    <source>
        <dbReference type="ARBA" id="ARBA00023285"/>
    </source>
</evidence>
<proteinExistence type="inferred from homology"/>
<dbReference type="Proteomes" id="UP001610104">
    <property type="component" value="Unassembled WGS sequence"/>
</dbReference>
<keyword evidence="15" id="KW-1185">Reference proteome</keyword>
<evidence type="ECO:0000259" key="12">
    <source>
        <dbReference type="Pfam" id="PF00317"/>
    </source>
</evidence>
<comment type="catalytic activity">
    <reaction evidence="10 11">
        <text>a 2'-deoxyribonucleoside 5'-diphosphate + [thioredoxin]-disulfide + H2O = a ribonucleoside 5'-diphosphate + [thioredoxin]-dithiol</text>
        <dbReference type="Rhea" id="RHEA:23252"/>
        <dbReference type="Rhea" id="RHEA-COMP:10698"/>
        <dbReference type="Rhea" id="RHEA-COMP:10700"/>
        <dbReference type="ChEBI" id="CHEBI:15377"/>
        <dbReference type="ChEBI" id="CHEBI:29950"/>
        <dbReference type="ChEBI" id="CHEBI:50058"/>
        <dbReference type="ChEBI" id="CHEBI:57930"/>
        <dbReference type="ChEBI" id="CHEBI:73316"/>
        <dbReference type="EC" id="1.17.4.1"/>
    </reaction>
</comment>
<protein>
    <recommendedName>
        <fullName evidence="11">Vitamin B12-dependent ribonucleotide reductase</fullName>
        <ecNumber evidence="11">1.17.4.1</ecNumber>
    </recommendedName>
</protein>
<dbReference type="InterPro" id="IPR013344">
    <property type="entry name" value="RNR_NrdJ/NrdZ"/>
</dbReference>
<gene>
    <name evidence="14" type="ORF">V8G56_10175</name>
</gene>
<keyword evidence="4 11" id="KW-0237">DNA synthesis</keyword>
<dbReference type="Gene3D" id="3.20.70.20">
    <property type="match status" value="1"/>
</dbReference>
<keyword evidence="9 11" id="KW-0170">Cobalt</keyword>
<dbReference type="SUPFAM" id="SSF48168">
    <property type="entry name" value="R1 subunit of ribonucleotide reductase, N-terminal domain"/>
    <property type="match status" value="1"/>
</dbReference>
<keyword evidence="7" id="KW-0215">Deoxyribonucleotide synthesis</keyword>
<evidence type="ECO:0000256" key="7">
    <source>
        <dbReference type="ARBA" id="ARBA00023116"/>
    </source>
</evidence>
<dbReference type="CDD" id="cd02888">
    <property type="entry name" value="RNR_II_dimer"/>
    <property type="match status" value="1"/>
</dbReference>
<evidence type="ECO:0000313" key="14">
    <source>
        <dbReference type="EMBL" id="MFH6769101.1"/>
    </source>
</evidence>